<dbReference type="InterPro" id="IPR050237">
    <property type="entry name" value="ATP-dep_AMP-bd_enzyme"/>
</dbReference>
<keyword evidence="4" id="KW-0472">Membrane</keyword>
<feature type="domain" description="AMP-dependent synthetase/ligase" evidence="8">
    <location>
        <begin position="31"/>
        <end position="406"/>
    </location>
</feature>
<keyword evidence="11" id="KW-1185">Reference proteome</keyword>
<proteinExistence type="predicted"/>
<comment type="caution">
    <text evidence="10">The sequence shown here is derived from an EMBL/GenBank/DDBJ whole genome shotgun (WGS) entry which is preliminary data.</text>
</comment>
<dbReference type="EC" id="6.2.1.3" evidence="5"/>
<comment type="pathway">
    <text evidence="2">Lipid metabolism; fatty acid beta-oxidation.</text>
</comment>
<evidence type="ECO:0000256" key="1">
    <source>
        <dbReference type="ARBA" id="ARBA00004170"/>
    </source>
</evidence>
<name>A0ABR9NEN3_9GAMM</name>
<dbReference type="RefSeq" id="WP_151768535.1">
    <property type="nucleotide sequence ID" value="NZ_BKMB01000082.1"/>
</dbReference>
<evidence type="ECO:0000256" key="4">
    <source>
        <dbReference type="ARBA" id="ARBA00023136"/>
    </source>
</evidence>
<dbReference type="Pfam" id="PF00501">
    <property type="entry name" value="AMP-binding"/>
    <property type="match status" value="1"/>
</dbReference>
<dbReference type="InterPro" id="IPR000873">
    <property type="entry name" value="AMP-dep_synth/lig_dom"/>
</dbReference>
<organism evidence="10 11">
    <name type="scientific">Acinetobacter oleivorans</name>
    <dbReference type="NCBI Taxonomy" id="1148157"/>
    <lineage>
        <taxon>Bacteria</taxon>
        <taxon>Pseudomonadati</taxon>
        <taxon>Pseudomonadota</taxon>
        <taxon>Gammaproteobacteria</taxon>
        <taxon>Moraxellales</taxon>
        <taxon>Moraxellaceae</taxon>
        <taxon>Acinetobacter</taxon>
    </lineage>
</organism>
<comment type="subcellular location">
    <subcellularLocation>
        <location evidence="1">Membrane</location>
        <topology evidence="1">Peripheral membrane protein</topology>
    </subcellularLocation>
</comment>
<dbReference type="InterPro" id="IPR045851">
    <property type="entry name" value="AMP-bd_C_sf"/>
</dbReference>
<evidence type="ECO:0000256" key="5">
    <source>
        <dbReference type="ARBA" id="ARBA00026121"/>
    </source>
</evidence>
<keyword evidence="3" id="KW-0436">Ligase</keyword>
<evidence type="ECO:0000259" key="8">
    <source>
        <dbReference type="Pfam" id="PF00501"/>
    </source>
</evidence>
<dbReference type="EMBL" id="JADAZL010000001">
    <property type="protein sequence ID" value="MBE2162975.1"/>
    <property type="molecule type" value="Genomic_DNA"/>
</dbReference>
<dbReference type="InterPro" id="IPR042099">
    <property type="entry name" value="ANL_N_sf"/>
</dbReference>
<protein>
    <recommendedName>
        <fullName evidence="6">Long-chain-fatty-acid--CoA ligase</fullName>
        <ecNumber evidence="5">6.2.1.3</ecNumber>
    </recommendedName>
    <alternativeName>
        <fullName evidence="7">Long-chain acyl-CoA synthetase</fullName>
    </alternativeName>
</protein>
<reference evidence="11" key="1">
    <citation type="submission" date="2023-07" db="EMBL/GenBank/DDBJ databases">
        <title>Acinetobacter oleivorans assembled AC1583.</title>
        <authorList>
            <person name="Yeo C.C."/>
        </authorList>
    </citation>
    <scope>NUCLEOTIDE SEQUENCE [LARGE SCALE GENOMIC DNA]</scope>
    <source>
        <strain evidence="11">AC1583</strain>
    </source>
</reference>
<gene>
    <name evidence="10" type="ORF">IIQ43_00330</name>
</gene>
<evidence type="ECO:0000259" key="9">
    <source>
        <dbReference type="Pfam" id="PF13193"/>
    </source>
</evidence>
<dbReference type="Pfam" id="PF13193">
    <property type="entry name" value="AMP-binding_C"/>
    <property type="match status" value="1"/>
</dbReference>
<evidence type="ECO:0000256" key="3">
    <source>
        <dbReference type="ARBA" id="ARBA00022598"/>
    </source>
</evidence>
<evidence type="ECO:0000313" key="11">
    <source>
        <dbReference type="Proteomes" id="UP000619170"/>
    </source>
</evidence>
<evidence type="ECO:0000256" key="6">
    <source>
        <dbReference type="ARBA" id="ARBA00039545"/>
    </source>
</evidence>
<feature type="domain" description="AMP-binding enzyme C-terminal" evidence="9">
    <location>
        <begin position="457"/>
        <end position="531"/>
    </location>
</feature>
<dbReference type="InterPro" id="IPR020845">
    <property type="entry name" value="AMP-binding_CS"/>
</dbReference>
<dbReference type="Gene3D" id="3.30.300.30">
    <property type="match status" value="1"/>
</dbReference>
<dbReference type="Gene3D" id="3.40.50.12780">
    <property type="entry name" value="N-terminal domain of ligase-like"/>
    <property type="match status" value="1"/>
</dbReference>
<sequence>MSKVWQQTYIEAGIPDEICLPPISSSMIDIFERNSKEFADKTAYIFRDEKLSYKQVDHLSLKFAGFLQSLGLKKGARVAVMLPNILQYPISVMGILRAGLILVNVNPLYTPRELEHQLKDSGAEVIIVLDSLKNTFQQIAANTAVKHLIVTSINESLVEPFAQTNNDESILFSSALASPISTYTKPDLTLNDTAVLQYTGGTTGVSKGAELTHLNLVSNLLQNNAIFGPILLGGKQEQQNMICALPLYHIFAFQLSMMSQYVGFACVLILNPRDTPSLINEMVKHPPVLFPSVNTLTNALVNHEDIHKVDFSHIKLATSGGMATLPTTAEAWHKLTQKPLLEGYGLSETSPVVSVNPPNIKGFTGKIGIPLPSTEIAIIDDNGQEVPLNQEGEIAVRGPQVMKGYWNRPEETAQVMTHDGYFRTGDIGVMDSAGFVKIVDRKKDMILVSGFNVYPNEIEEVVSRHPKVLEAAAIGVMDEKSGEVPKLFIVKKDINLTENEIFEFISDKLTGYKQPKYIEFLGELPKSNVGKILRKELR</sequence>
<dbReference type="CDD" id="cd05936">
    <property type="entry name" value="FC-FACS_FadD_like"/>
    <property type="match status" value="1"/>
</dbReference>
<dbReference type="Proteomes" id="UP000619170">
    <property type="component" value="Unassembled WGS sequence"/>
</dbReference>
<evidence type="ECO:0000313" key="10">
    <source>
        <dbReference type="EMBL" id="MBE2162975.1"/>
    </source>
</evidence>
<evidence type="ECO:0000256" key="2">
    <source>
        <dbReference type="ARBA" id="ARBA00005005"/>
    </source>
</evidence>
<evidence type="ECO:0000256" key="7">
    <source>
        <dbReference type="ARBA" id="ARBA00042773"/>
    </source>
</evidence>
<dbReference type="InterPro" id="IPR025110">
    <property type="entry name" value="AMP-bd_C"/>
</dbReference>
<dbReference type="PANTHER" id="PTHR43767">
    <property type="entry name" value="LONG-CHAIN-FATTY-ACID--COA LIGASE"/>
    <property type="match status" value="1"/>
</dbReference>
<dbReference type="SUPFAM" id="SSF56801">
    <property type="entry name" value="Acetyl-CoA synthetase-like"/>
    <property type="match status" value="1"/>
</dbReference>
<dbReference type="PANTHER" id="PTHR43767:SF8">
    <property type="entry name" value="LONG-CHAIN-FATTY-ACID--COA LIGASE"/>
    <property type="match status" value="1"/>
</dbReference>
<dbReference type="PROSITE" id="PS00455">
    <property type="entry name" value="AMP_BINDING"/>
    <property type="match status" value="1"/>
</dbReference>
<accession>A0ABR9NEN3</accession>